<dbReference type="InterPro" id="IPR043325">
    <property type="entry name" value="LTSS"/>
</dbReference>
<dbReference type="CDD" id="cd00010">
    <property type="entry name" value="AAI_LTSS"/>
    <property type="match status" value="1"/>
</dbReference>
<gene>
    <name evidence="12" type="ORF">HRI_000092600</name>
</gene>
<dbReference type="EMBL" id="BSYR01000003">
    <property type="protein sequence ID" value="GMI64233.1"/>
    <property type="molecule type" value="Genomic_DNA"/>
</dbReference>
<dbReference type="InterPro" id="IPR016140">
    <property type="entry name" value="Bifunc_inhib/LTP/seed_store"/>
</dbReference>
<keyword evidence="7" id="KW-0325">Glycoprotein</keyword>
<proteinExistence type="inferred from homology"/>
<dbReference type="SMART" id="SM00499">
    <property type="entry name" value="AAI"/>
    <property type="match status" value="1"/>
</dbReference>
<feature type="compositionally biased region" description="Low complexity" evidence="9">
    <location>
        <begin position="117"/>
        <end position="126"/>
    </location>
</feature>
<comment type="subcellular location">
    <subcellularLocation>
        <location evidence="1">Cell membrane</location>
        <topology evidence="1">Lipid-anchor</topology>
        <topology evidence="1">GPI-anchor</topology>
    </subcellularLocation>
</comment>
<evidence type="ECO:0000256" key="2">
    <source>
        <dbReference type="ARBA" id="ARBA00009748"/>
    </source>
</evidence>
<evidence type="ECO:0000256" key="3">
    <source>
        <dbReference type="ARBA" id="ARBA00022475"/>
    </source>
</evidence>
<evidence type="ECO:0000313" key="12">
    <source>
        <dbReference type="EMBL" id="GMI64233.1"/>
    </source>
</evidence>
<dbReference type="InterPro" id="IPR036312">
    <property type="entry name" value="Bifun_inhib/LTP/seed_sf"/>
</dbReference>
<dbReference type="SUPFAM" id="SSF47699">
    <property type="entry name" value="Bifunctional inhibitor/lipid-transfer protein/seed storage 2S albumin"/>
    <property type="match status" value="1"/>
</dbReference>
<dbReference type="GO" id="GO:0098552">
    <property type="term" value="C:side of membrane"/>
    <property type="evidence" value="ECO:0007669"/>
    <property type="project" value="UniProtKB-KW"/>
</dbReference>
<keyword evidence="8" id="KW-0449">Lipoprotein</keyword>
<feature type="region of interest" description="Disordered" evidence="9">
    <location>
        <begin position="117"/>
        <end position="161"/>
    </location>
</feature>
<keyword evidence="3" id="KW-1003">Cell membrane</keyword>
<keyword evidence="10" id="KW-0472">Membrane</keyword>
<evidence type="ECO:0000256" key="6">
    <source>
        <dbReference type="ARBA" id="ARBA00023157"/>
    </source>
</evidence>
<dbReference type="OrthoDB" id="995986at2759"/>
<feature type="compositionally biased region" description="Pro residues" evidence="9">
    <location>
        <begin position="127"/>
        <end position="138"/>
    </location>
</feature>
<evidence type="ECO:0000256" key="9">
    <source>
        <dbReference type="SAM" id="MobiDB-lite"/>
    </source>
</evidence>
<evidence type="ECO:0000256" key="7">
    <source>
        <dbReference type="ARBA" id="ARBA00023180"/>
    </source>
</evidence>
<evidence type="ECO:0000256" key="8">
    <source>
        <dbReference type="ARBA" id="ARBA00023288"/>
    </source>
</evidence>
<evidence type="ECO:0000256" key="10">
    <source>
        <dbReference type="SAM" id="Phobius"/>
    </source>
</evidence>
<keyword evidence="10" id="KW-1133">Transmembrane helix</keyword>
<name>A0A9W7LGL8_HIBTR</name>
<evidence type="ECO:0000256" key="5">
    <source>
        <dbReference type="ARBA" id="ARBA00022729"/>
    </source>
</evidence>
<evidence type="ECO:0000259" key="11">
    <source>
        <dbReference type="SMART" id="SM00499"/>
    </source>
</evidence>
<comment type="caution">
    <text evidence="12">The sequence shown here is derived from an EMBL/GenBank/DDBJ whole genome shotgun (WGS) entry which is preliminary data.</text>
</comment>
<keyword evidence="10" id="KW-0812">Transmembrane</keyword>
<keyword evidence="13" id="KW-1185">Reference proteome</keyword>
<dbReference type="PANTHER" id="PTHR33044">
    <property type="entry name" value="BIFUNCTIONAL INHIBITOR/LIPID-TRANSFER PROTEIN/SEED STORAGE 2S ALBUMIN SUPERFAMILY PROTEIN-RELATED"/>
    <property type="match status" value="1"/>
</dbReference>
<evidence type="ECO:0000256" key="4">
    <source>
        <dbReference type="ARBA" id="ARBA00022622"/>
    </source>
</evidence>
<dbReference type="GO" id="GO:0005886">
    <property type="term" value="C:plasma membrane"/>
    <property type="evidence" value="ECO:0007669"/>
    <property type="project" value="UniProtKB-SubCell"/>
</dbReference>
<evidence type="ECO:0000256" key="1">
    <source>
        <dbReference type="ARBA" id="ARBA00004609"/>
    </source>
</evidence>
<dbReference type="Pfam" id="PF14368">
    <property type="entry name" value="LTP_2"/>
    <property type="match status" value="1"/>
</dbReference>
<keyword evidence="5" id="KW-0732">Signal</keyword>
<accession>A0A9W7LGL8</accession>
<feature type="transmembrane region" description="Helical" evidence="10">
    <location>
        <begin position="167"/>
        <end position="186"/>
    </location>
</feature>
<keyword evidence="4" id="KW-0336">GPI-anchor</keyword>
<organism evidence="12 13">
    <name type="scientific">Hibiscus trionum</name>
    <name type="common">Flower of an hour</name>
    <dbReference type="NCBI Taxonomy" id="183268"/>
    <lineage>
        <taxon>Eukaryota</taxon>
        <taxon>Viridiplantae</taxon>
        <taxon>Streptophyta</taxon>
        <taxon>Embryophyta</taxon>
        <taxon>Tracheophyta</taxon>
        <taxon>Spermatophyta</taxon>
        <taxon>Magnoliopsida</taxon>
        <taxon>eudicotyledons</taxon>
        <taxon>Gunneridae</taxon>
        <taxon>Pentapetalae</taxon>
        <taxon>rosids</taxon>
        <taxon>malvids</taxon>
        <taxon>Malvales</taxon>
        <taxon>Malvaceae</taxon>
        <taxon>Malvoideae</taxon>
        <taxon>Hibiscus</taxon>
    </lineage>
</organism>
<dbReference type="Proteomes" id="UP001165190">
    <property type="component" value="Unassembled WGS sequence"/>
</dbReference>
<sequence>MYPTIHQMASWKISLEPGLAMAMLTVTVLWARTVPETDCNGVLMTMAPCLDFVSGNSSTPTAACCSKLTNVVRSHPSCLCVVLNGGGPPGMPKINQTQAQVLSKHCNVTAPSECKNAAGGPAATSVPSPPTPPTPPSGSPANKSNDAPPPKSPTSGGSKTKATQSDVIFKILLQFMLLLLTIGLYSSTWTSIL</sequence>
<comment type="similarity">
    <text evidence="2">Belongs to the plant LTP family.</text>
</comment>
<dbReference type="AlphaFoldDB" id="A0A9W7LGL8"/>
<keyword evidence="6" id="KW-1015">Disulfide bond</keyword>
<dbReference type="Gene3D" id="1.10.110.10">
    <property type="entry name" value="Plant lipid-transfer and hydrophobic proteins"/>
    <property type="match status" value="1"/>
</dbReference>
<evidence type="ECO:0000313" key="13">
    <source>
        <dbReference type="Proteomes" id="UP001165190"/>
    </source>
</evidence>
<feature type="domain" description="Bifunctional inhibitor/plant lipid transfer protein/seed storage helical" evidence="11">
    <location>
        <begin position="39"/>
        <end position="114"/>
    </location>
</feature>
<reference evidence="12" key="1">
    <citation type="submission" date="2023-05" db="EMBL/GenBank/DDBJ databases">
        <title>Genome and transcriptome analyses reveal genes involved in the formation of fine ridges on petal epidermal cells in Hibiscus trionum.</title>
        <authorList>
            <person name="Koshimizu S."/>
            <person name="Masuda S."/>
            <person name="Ishii T."/>
            <person name="Shirasu K."/>
            <person name="Hoshino A."/>
            <person name="Arita M."/>
        </authorList>
    </citation>
    <scope>NUCLEOTIDE SEQUENCE</scope>
    <source>
        <strain evidence="12">Hamamatsu line</strain>
    </source>
</reference>
<protein>
    <submittedName>
        <fullName evidence="12">Glycosylphosphatidylinositol-anchored lipid protein transfer 5</fullName>
    </submittedName>
</protein>